<dbReference type="Pfam" id="PF16183">
    <property type="entry name" value="Kinesin_assoc"/>
    <property type="match status" value="1"/>
</dbReference>
<dbReference type="PROSITE" id="PS50067">
    <property type="entry name" value="KINESIN_MOTOR_2"/>
    <property type="match status" value="1"/>
</dbReference>
<gene>
    <name evidence="6" type="ORF">M9458_040961</name>
</gene>
<feature type="domain" description="Kinesin motor" evidence="5">
    <location>
        <begin position="1"/>
        <end position="31"/>
    </location>
</feature>
<feature type="non-terminal residue" evidence="6">
    <location>
        <position position="1"/>
    </location>
</feature>
<dbReference type="PANTHER" id="PTHR47117">
    <property type="entry name" value="STAR-RELATED LIPID TRANSFER PROTEIN 9"/>
    <property type="match status" value="1"/>
</dbReference>
<dbReference type="Proteomes" id="UP001529510">
    <property type="component" value="Unassembled WGS sequence"/>
</dbReference>
<comment type="similarity">
    <text evidence="3">Belongs to the TRAFAC class myosin-kinesin ATPase superfamily. Kinesin family.</text>
</comment>
<evidence type="ECO:0000256" key="1">
    <source>
        <dbReference type="ARBA" id="ARBA00022741"/>
    </source>
</evidence>
<dbReference type="InterPro" id="IPR036961">
    <property type="entry name" value="Kinesin_motor_dom_sf"/>
</dbReference>
<dbReference type="GO" id="GO:0048731">
    <property type="term" value="P:system development"/>
    <property type="evidence" value="ECO:0007669"/>
    <property type="project" value="UniProtKB-ARBA"/>
</dbReference>
<dbReference type="AlphaFoldDB" id="A0ABD0NTG8"/>
<dbReference type="EMBL" id="JAMKFB020000020">
    <property type="protein sequence ID" value="KAL0165208.1"/>
    <property type="molecule type" value="Genomic_DNA"/>
</dbReference>
<comment type="caution">
    <text evidence="3">Lacks conserved residue(s) required for the propagation of feature annotation.</text>
</comment>
<comment type="caution">
    <text evidence="6">The sequence shown here is derived from an EMBL/GenBank/DDBJ whole genome shotgun (WGS) entry which is preliminary data.</text>
</comment>
<dbReference type="GO" id="GO:0005524">
    <property type="term" value="F:ATP binding"/>
    <property type="evidence" value="ECO:0007669"/>
    <property type="project" value="UniProtKB-KW"/>
</dbReference>
<keyword evidence="4" id="KW-0175">Coiled coil</keyword>
<protein>
    <recommendedName>
        <fullName evidence="5">Kinesin motor domain-containing protein</fullName>
    </recommendedName>
</protein>
<evidence type="ECO:0000256" key="3">
    <source>
        <dbReference type="PROSITE-ProRule" id="PRU00283"/>
    </source>
</evidence>
<feature type="non-terminal residue" evidence="6">
    <location>
        <position position="94"/>
    </location>
</feature>
<evidence type="ECO:0000256" key="2">
    <source>
        <dbReference type="ARBA" id="ARBA00022840"/>
    </source>
</evidence>
<dbReference type="SUPFAM" id="SSF52540">
    <property type="entry name" value="P-loop containing nucleoside triphosphate hydrolases"/>
    <property type="match status" value="1"/>
</dbReference>
<name>A0ABD0NTG8_CIRMR</name>
<dbReference type="Gene3D" id="3.40.850.10">
    <property type="entry name" value="Kinesin motor domain"/>
    <property type="match status" value="1"/>
</dbReference>
<dbReference type="Gene3D" id="6.10.250.2520">
    <property type="match status" value="1"/>
</dbReference>
<dbReference type="InterPro" id="IPR027417">
    <property type="entry name" value="P-loop_NTPase"/>
</dbReference>
<dbReference type="InterPro" id="IPR032405">
    <property type="entry name" value="Kinesin_assoc"/>
</dbReference>
<evidence type="ECO:0000259" key="5">
    <source>
        <dbReference type="PROSITE" id="PS50067"/>
    </source>
</evidence>
<keyword evidence="7" id="KW-1185">Reference proteome</keyword>
<accession>A0ABD0NTG8</accession>
<dbReference type="InterPro" id="IPR001752">
    <property type="entry name" value="Kinesin_motor_dom"/>
</dbReference>
<evidence type="ECO:0000313" key="7">
    <source>
        <dbReference type="Proteomes" id="UP001529510"/>
    </source>
</evidence>
<keyword evidence="2" id="KW-0067">ATP-binding</keyword>
<keyword evidence="1" id="KW-0547">Nucleotide-binding</keyword>
<feature type="coiled-coil region" evidence="4">
    <location>
        <begin position="39"/>
        <end position="81"/>
    </location>
</feature>
<sequence>RTAMVATVSPAGDNYDETLSTLRIVNHAVINEDPNARIIRELREEVEKLRSQLTEAESMKAPELKERLEESEKLIQEMTVSWEEKLRKTEEIAQ</sequence>
<proteinExistence type="inferred from homology"/>
<reference evidence="6 7" key="1">
    <citation type="submission" date="2024-05" db="EMBL/GenBank/DDBJ databases">
        <title>Genome sequencing and assembly of Indian major carp, Cirrhinus mrigala (Hamilton, 1822).</title>
        <authorList>
            <person name="Mohindra V."/>
            <person name="Chowdhury L.M."/>
            <person name="Lal K."/>
            <person name="Jena J.K."/>
        </authorList>
    </citation>
    <scope>NUCLEOTIDE SEQUENCE [LARGE SCALE GENOMIC DNA]</scope>
    <source>
        <strain evidence="6">CM1030</strain>
        <tissue evidence="6">Blood</tissue>
    </source>
</reference>
<organism evidence="6 7">
    <name type="scientific">Cirrhinus mrigala</name>
    <name type="common">Mrigala</name>
    <dbReference type="NCBI Taxonomy" id="683832"/>
    <lineage>
        <taxon>Eukaryota</taxon>
        <taxon>Metazoa</taxon>
        <taxon>Chordata</taxon>
        <taxon>Craniata</taxon>
        <taxon>Vertebrata</taxon>
        <taxon>Euteleostomi</taxon>
        <taxon>Actinopterygii</taxon>
        <taxon>Neopterygii</taxon>
        <taxon>Teleostei</taxon>
        <taxon>Ostariophysi</taxon>
        <taxon>Cypriniformes</taxon>
        <taxon>Cyprinidae</taxon>
        <taxon>Labeoninae</taxon>
        <taxon>Labeonini</taxon>
        <taxon>Cirrhinus</taxon>
    </lineage>
</organism>
<evidence type="ECO:0000313" key="6">
    <source>
        <dbReference type="EMBL" id="KAL0165208.1"/>
    </source>
</evidence>
<evidence type="ECO:0000256" key="4">
    <source>
        <dbReference type="SAM" id="Coils"/>
    </source>
</evidence>